<reference evidence="1" key="1">
    <citation type="submission" date="2023-03" db="EMBL/GenBank/DDBJ databases">
        <title>Massive genome expansion in bonnet fungi (Mycena s.s.) driven by repeated elements and novel gene families across ecological guilds.</title>
        <authorList>
            <consortium name="Lawrence Berkeley National Laboratory"/>
            <person name="Harder C.B."/>
            <person name="Miyauchi S."/>
            <person name="Viragh M."/>
            <person name="Kuo A."/>
            <person name="Thoen E."/>
            <person name="Andreopoulos B."/>
            <person name="Lu D."/>
            <person name="Skrede I."/>
            <person name="Drula E."/>
            <person name="Henrissat B."/>
            <person name="Morin E."/>
            <person name="Kohler A."/>
            <person name="Barry K."/>
            <person name="LaButti K."/>
            <person name="Morin E."/>
            <person name="Salamov A."/>
            <person name="Lipzen A."/>
            <person name="Mereny Z."/>
            <person name="Hegedus B."/>
            <person name="Baldrian P."/>
            <person name="Stursova M."/>
            <person name="Weitz H."/>
            <person name="Taylor A."/>
            <person name="Grigoriev I.V."/>
            <person name="Nagy L.G."/>
            <person name="Martin F."/>
            <person name="Kauserud H."/>
        </authorList>
    </citation>
    <scope>NUCLEOTIDE SEQUENCE</scope>
    <source>
        <strain evidence="1">CBHHK182m</strain>
    </source>
</reference>
<accession>A0AAD7HN59</accession>
<keyword evidence="2" id="KW-1185">Reference proteome</keyword>
<proteinExistence type="predicted"/>
<comment type="caution">
    <text evidence="1">The sequence shown here is derived from an EMBL/GenBank/DDBJ whole genome shotgun (WGS) entry which is preliminary data.</text>
</comment>
<sequence>MDTSAIGRFHSTVAVLPGREHGMSPLGGTITVSSTRNLRFKVFLGCNIDSGRSLGHAYPNFYHHSRPARSSGLLRPAVFVLQQALDPSFHRTGYGRFEFPLSTTRMVQHSIRKLMELVHFISLTDPEYPS</sequence>
<feature type="non-terminal residue" evidence="1">
    <location>
        <position position="130"/>
    </location>
</feature>
<gene>
    <name evidence="1" type="ORF">B0H16DRAFT_1472398</name>
</gene>
<name>A0AAD7HN59_9AGAR</name>
<evidence type="ECO:0000313" key="2">
    <source>
        <dbReference type="Proteomes" id="UP001215598"/>
    </source>
</evidence>
<protein>
    <submittedName>
        <fullName evidence="1">Uncharacterized protein</fullName>
    </submittedName>
</protein>
<organism evidence="1 2">
    <name type="scientific">Mycena metata</name>
    <dbReference type="NCBI Taxonomy" id="1033252"/>
    <lineage>
        <taxon>Eukaryota</taxon>
        <taxon>Fungi</taxon>
        <taxon>Dikarya</taxon>
        <taxon>Basidiomycota</taxon>
        <taxon>Agaricomycotina</taxon>
        <taxon>Agaricomycetes</taxon>
        <taxon>Agaricomycetidae</taxon>
        <taxon>Agaricales</taxon>
        <taxon>Marasmiineae</taxon>
        <taxon>Mycenaceae</taxon>
        <taxon>Mycena</taxon>
    </lineage>
</organism>
<dbReference type="Proteomes" id="UP001215598">
    <property type="component" value="Unassembled WGS sequence"/>
</dbReference>
<dbReference type="EMBL" id="JARKIB010000202">
    <property type="protein sequence ID" value="KAJ7724543.1"/>
    <property type="molecule type" value="Genomic_DNA"/>
</dbReference>
<dbReference type="AlphaFoldDB" id="A0AAD7HN59"/>
<evidence type="ECO:0000313" key="1">
    <source>
        <dbReference type="EMBL" id="KAJ7724543.1"/>
    </source>
</evidence>